<gene>
    <name evidence="2" type="ORF">IscW_ISCW018596</name>
</gene>
<evidence type="ECO:0000256" key="1">
    <source>
        <dbReference type="SAM" id="MobiDB-lite"/>
    </source>
</evidence>
<protein>
    <submittedName>
        <fullName evidence="2">Uncharacterized protein</fullName>
    </submittedName>
</protein>
<name>B7PM86_IXOSC</name>
<dbReference type="PaxDb" id="6945-B7PM86"/>
<dbReference type="AlphaFoldDB" id="B7PM86"/>
<dbReference type="HOGENOM" id="CLU_1639608_0_0_1"/>
<feature type="region of interest" description="Disordered" evidence="1">
    <location>
        <begin position="25"/>
        <end position="161"/>
    </location>
</feature>
<organism>
    <name type="scientific">Ixodes scapularis</name>
    <name type="common">Black-legged tick</name>
    <name type="synonym">Deer tick</name>
    <dbReference type="NCBI Taxonomy" id="6945"/>
    <lineage>
        <taxon>Eukaryota</taxon>
        <taxon>Metazoa</taxon>
        <taxon>Ecdysozoa</taxon>
        <taxon>Arthropoda</taxon>
        <taxon>Chelicerata</taxon>
        <taxon>Arachnida</taxon>
        <taxon>Acari</taxon>
        <taxon>Parasitiformes</taxon>
        <taxon>Ixodida</taxon>
        <taxon>Ixodoidea</taxon>
        <taxon>Ixodidae</taxon>
        <taxon>Ixodinae</taxon>
        <taxon>Ixodes</taxon>
    </lineage>
</organism>
<feature type="non-terminal residue" evidence="2">
    <location>
        <position position="161"/>
    </location>
</feature>
<sequence length="161" mass="17405">ANAPGGLGRNINRDALAWREIPRFPHCKHTGRRGPHAPRGALDGKHPSPMHSLCEDSPWGKPAKSERQRATAVHMGPTAEEAFRRKAETPASRGSVTSALAAGPRHPCVPPQALRASSRSHRTRGRASCASLRRDNRTERSFSQTRESRGISPASATRGGK</sequence>
<dbReference type="EMBL" id="DS746366">
    <property type="protein sequence ID" value="EEC07707.1"/>
    <property type="molecule type" value="Genomic_DNA"/>
</dbReference>
<feature type="non-terminal residue" evidence="2">
    <location>
        <position position="1"/>
    </location>
</feature>
<dbReference type="VEuPathDB" id="VectorBase:ISCI018596"/>
<proteinExistence type="predicted"/>
<accession>B7PM86</accession>
<evidence type="ECO:0000313" key="2">
    <source>
        <dbReference type="EMBL" id="EEC07707.1"/>
    </source>
</evidence>
<dbReference type="VEuPathDB" id="VectorBase:ISCW018596"/>
<reference evidence="2" key="1">
    <citation type="submission" date="2008-03" db="EMBL/GenBank/DDBJ databases">
        <title>Annotation of Ixodes scapularis.</title>
        <authorList>
            <consortium name="Ixodes scapularis Genome Project Consortium"/>
            <person name="Caler E."/>
            <person name="Hannick L.I."/>
            <person name="Bidwell S."/>
            <person name="Joardar V."/>
            <person name="Thiagarajan M."/>
            <person name="Amedeo P."/>
            <person name="Galinsky K.J."/>
            <person name="Schobel S."/>
            <person name="Inman J."/>
            <person name="Hostetler J."/>
            <person name="Miller J."/>
            <person name="Hammond M."/>
            <person name="Megy K."/>
            <person name="Lawson D."/>
            <person name="Kodira C."/>
            <person name="Sutton G."/>
            <person name="Meyer J."/>
            <person name="Hill C.A."/>
            <person name="Birren B."/>
            <person name="Nene V."/>
            <person name="Collins F."/>
            <person name="Alarcon-Chaidez F."/>
            <person name="Wikel S."/>
            <person name="Strausberg R."/>
        </authorList>
    </citation>
    <scope>NUCLEOTIDE SEQUENCE [LARGE SCALE GENOMIC DNA]</scope>
    <source>
        <strain evidence="2">Wikel colony</strain>
    </source>
</reference>
<feature type="compositionally biased region" description="Basic residues" evidence="1">
    <location>
        <begin position="25"/>
        <end position="36"/>
    </location>
</feature>